<protein>
    <submittedName>
        <fullName evidence="1">Uncharacterized protein</fullName>
    </submittedName>
</protein>
<dbReference type="Proteomes" id="UP000499080">
    <property type="component" value="Unassembled WGS sequence"/>
</dbReference>
<gene>
    <name evidence="1" type="ORF">AVEN_53227_1</name>
</gene>
<reference evidence="1 2" key="1">
    <citation type="journal article" date="2019" name="Sci. Rep.">
        <title>Orb-weaving spider Araneus ventricosus genome elucidates the spidroin gene catalogue.</title>
        <authorList>
            <person name="Kono N."/>
            <person name="Nakamura H."/>
            <person name="Ohtoshi R."/>
            <person name="Moran D.A.P."/>
            <person name="Shinohara A."/>
            <person name="Yoshida Y."/>
            <person name="Fujiwara M."/>
            <person name="Mori M."/>
            <person name="Tomita M."/>
            <person name="Arakawa K."/>
        </authorList>
    </citation>
    <scope>NUCLEOTIDE SEQUENCE [LARGE SCALE GENOMIC DNA]</scope>
</reference>
<dbReference type="EMBL" id="BGPR01000010">
    <property type="protein sequence ID" value="GBL76470.1"/>
    <property type="molecule type" value="Genomic_DNA"/>
</dbReference>
<sequence length="182" mass="20558">MIMHNNEPDAYKKSFKGIASYLKKVCADANKKDKCTGITQNMDCLFGYLDQLKQQASCIVHEVCGNLKRTECHSRSLHSTRKWRGGALHHSVFQPIHLGRSFTVRFTQTTNTSSTGTLTPYANSSLLRFLLERESFAPPQISAPFSFQYFWTGSPNGAFGYPDRLKIPNFYRAAPILIGFSH</sequence>
<organism evidence="1 2">
    <name type="scientific">Araneus ventricosus</name>
    <name type="common">Orbweaver spider</name>
    <name type="synonym">Epeira ventricosa</name>
    <dbReference type="NCBI Taxonomy" id="182803"/>
    <lineage>
        <taxon>Eukaryota</taxon>
        <taxon>Metazoa</taxon>
        <taxon>Ecdysozoa</taxon>
        <taxon>Arthropoda</taxon>
        <taxon>Chelicerata</taxon>
        <taxon>Arachnida</taxon>
        <taxon>Araneae</taxon>
        <taxon>Araneomorphae</taxon>
        <taxon>Entelegynae</taxon>
        <taxon>Araneoidea</taxon>
        <taxon>Araneidae</taxon>
        <taxon>Araneus</taxon>
    </lineage>
</organism>
<evidence type="ECO:0000313" key="2">
    <source>
        <dbReference type="Proteomes" id="UP000499080"/>
    </source>
</evidence>
<proteinExistence type="predicted"/>
<keyword evidence="2" id="KW-1185">Reference proteome</keyword>
<dbReference type="AlphaFoldDB" id="A0A4Y2A9V0"/>
<evidence type="ECO:0000313" key="1">
    <source>
        <dbReference type="EMBL" id="GBL76470.1"/>
    </source>
</evidence>
<comment type="caution">
    <text evidence="1">The sequence shown here is derived from an EMBL/GenBank/DDBJ whole genome shotgun (WGS) entry which is preliminary data.</text>
</comment>
<accession>A0A4Y2A9V0</accession>
<name>A0A4Y2A9V0_ARAVE</name>